<gene>
    <name evidence="1" type="ORF">C0Z18_30690</name>
</gene>
<name>A0A2N7VBV1_9BURK</name>
<reference evidence="1 2" key="1">
    <citation type="submission" date="2018-01" db="EMBL/GenBank/DDBJ databases">
        <title>Whole genome analyses suggest that Burkholderia sensu lato contains two further novel genera in the rhizoxinica-symbiotica group Mycetohabitans gen. nov., and Trinickia gen. nov.: implications for the evolution of diazotrophy and nodulation in the Burkholderiaceae.</title>
        <authorList>
            <person name="Estrada-de los Santos P."/>
            <person name="Palmer M."/>
            <person name="Chavez-Ramirez B."/>
            <person name="Beukes C."/>
            <person name="Steenkamp E.T."/>
            <person name="Hirsch A.M."/>
            <person name="Manyaka P."/>
            <person name="Maluk M."/>
            <person name="Lafos M."/>
            <person name="Crook M."/>
            <person name="Gross E."/>
            <person name="Simon M.F."/>
            <person name="Bueno dos Reis Junior F."/>
            <person name="Poole P.S."/>
            <person name="Venter S.N."/>
            <person name="James E.K."/>
        </authorList>
    </citation>
    <scope>NUCLEOTIDE SEQUENCE [LARGE SCALE GENOMIC DNA]</scope>
    <source>
        <strain evidence="1 2">GIMN1.004</strain>
    </source>
</reference>
<sequence>MLAYAEHLDVPDVVKVSRVDSPYAFPVNNGVARPDCYKDNGSPPKESFDCSTIKYFNLTYWPLNYDDNRSEILLVGVASHNYGIGKPKLIRVCGLRYLWKIEVDEIRKQLTLFGQDDSKTTLPWPILADDGKDQSTCAR</sequence>
<dbReference type="Proteomes" id="UP000235616">
    <property type="component" value="Unassembled WGS sequence"/>
</dbReference>
<dbReference type="AlphaFoldDB" id="A0A2N7VBV1"/>
<organism evidence="1 2">
    <name type="scientific">Trinickia dabaoshanensis</name>
    <dbReference type="NCBI Taxonomy" id="564714"/>
    <lineage>
        <taxon>Bacteria</taxon>
        <taxon>Pseudomonadati</taxon>
        <taxon>Pseudomonadota</taxon>
        <taxon>Betaproteobacteria</taxon>
        <taxon>Burkholderiales</taxon>
        <taxon>Burkholderiaceae</taxon>
        <taxon>Trinickia</taxon>
    </lineage>
</organism>
<proteinExistence type="predicted"/>
<comment type="caution">
    <text evidence="1">The sequence shown here is derived from an EMBL/GenBank/DDBJ whole genome shotgun (WGS) entry which is preliminary data.</text>
</comment>
<evidence type="ECO:0000313" key="2">
    <source>
        <dbReference type="Proteomes" id="UP000235616"/>
    </source>
</evidence>
<accession>A0A2N7VBV1</accession>
<dbReference type="EMBL" id="PNYA01000042">
    <property type="protein sequence ID" value="PMS14619.1"/>
    <property type="molecule type" value="Genomic_DNA"/>
</dbReference>
<evidence type="ECO:0000313" key="1">
    <source>
        <dbReference type="EMBL" id="PMS14619.1"/>
    </source>
</evidence>
<keyword evidence="2" id="KW-1185">Reference proteome</keyword>
<protein>
    <submittedName>
        <fullName evidence="1">Uncharacterized protein</fullName>
    </submittedName>
</protein>